<dbReference type="EMBL" id="WKKF01000006">
    <property type="protein sequence ID" value="MRX55748.1"/>
    <property type="molecule type" value="Genomic_DNA"/>
</dbReference>
<gene>
    <name evidence="1" type="ORF">GJU41_17430</name>
</gene>
<evidence type="ECO:0000313" key="1">
    <source>
        <dbReference type="EMBL" id="MRX55748.1"/>
    </source>
</evidence>
<dbReference type="Proteomes" id="UP000441585">
    <property type="component" value="Unassembled WGS sequence"/>
</dbReference>
<organism evidence="1 2">
    <name type="scientific">Metabacillus idriensis</name>
    <dbReference type="NCBI Taxonomy" id="324768"/>
    <lineage>
        <taxon>Bacteria</taxon>
        <taxon>Bacillati</taxon>
        <taxon>Bacillota</taxon>
        <taxon>Bacilli</taxon>
        <taxon>Bacillales</taxon>
        <taxon>Bacillaceae</taxon>
        <taxon>Metabacillus</taxon>
    </lineage>
</organism>
<dbReference type="AlphaFoldDB" id="A0A6I2MC15"/>
<proteinExistence type="predicted"/>
<protein>
    <submittedName>
        <fullName evidence="1">Uncharacterized protein</fullName>
    </submittedName>
</protein>
<comment type="caution">
    <text evidence="1">The sequence shown here is derived from an EMBL/GenBank/DDBJ whole genome shotgun (WGS) entry which is preliminary data.</text>
</comment>
<evidence type="ECO:0000313" key="2">
    <source>
        <dbReference type="Proteomes" id="UP000441585"/>
    </source>
</evidence>
<accession>A0A6I2MC15</accession>
<sequence>MEHLIPKMVVEKLLMELDEEMTKLELAIQKRVTETICQSEEELYKNMEGAAQHVMEASRFLNEEGIREDTNSRVQPRYRLSY</sequence>
<dbReference type="RefSeq" id="WP_070876317.1">
    <property type="nucleotide sequence ID" value="NZ_CAJFZX010000001.1"/>
</dbReference>
<reference evidence="1 2" key="1">
    <citation type="submission" date="2019-11" db="EMBL/GenBank/DDBJ databases">
        <title>Bacillus idriensis genome.</title>
        <authorList>
            <person name="Konopka E.N."/>
            <person name="Newman J.D."/>
        </authorList>
    </citation>
    <scope>NUCLEOTIDE SEQUENCE [LARGE SCALE GENOMIC DNA]</scope>
    <source>
        <strain evidence="1 2">DSM 19097</strain>
    </source>
</reference>
<name>A0A6I2MC15_9BACI</name>
<keyword evidence="2" id="KW-1185">Reference proteome</keyword>